<dbReference type="SMART" id="SM00066">
    <property type="entry name" value="GAL4"/>
    <property type="match status" value="1"/>
</dbReference>
<dbReference type="PROSITE" id="PS00463">
    <property type="entry name" value="ZN2_CY6_FUNGAL_1"/>
    <property type="match status" value="1"/>
</dbReference>
<feature type="region of interest" description="Disordered" evidence="2">
    <location>
        <begin position="90"/>
        <end position="132"/>
    </location>
</feature>
<gene>
    <name evidence="4" type="ORF">F53441_11296</name>
</gene>
<sequence>MAEAEAAVKTRLTRTRTGCFKCRVRRRKCDEGKPSCQRCLDGGFECQYGTKLSFLQKNAKTSSESYNAKYAKLRKFVVPETATKPDIQVQHYEVTSSKQKKSVRTDTSQNHEESQQIQSSRPPPQVQPQLPPPAIINLSLETNAASSQALATHLQGPSSFNLAISPSNAAYETAIDGLLTVGHDHYTARHDGFPNCLHMHQDRAVELLDINDADQTFGLIVPRVAMNSMPLLSSLLSLSLATLGNDTHLDLTGQSLLPDPDNPHIGIMRSALTFTFTTLHRQFVTQPTSWLSPSKNIGYDSINSVSFQDHYPSVALAISWMILRLGVSVSLMNGSPVSIPSMVSYEASSPLNGIYRESLKCGREPVLLCAQVLNYCFGDDASTSPERIRTPAAQKWKALYGALHMWYTNRPRDFKPMLEIEDNELFPLILFTNGAAILANQLYHSSMLLLLQNRPRTLPKEHGRNVYLSPLWHAQHICGISLNNDTRNSWDFTLLASFYLAAKRMTYEPQQHAILHGIGRIGSLTGWNVNTLSAQLVHEWQPDGGY</sequence>
<dbReference type="PANTHER" id="PTHR37534">
    <property type="entry name" value="TRANSCRIPTIONAL ACTIVATOR PROTEIN UGA3"/>
    <property type="match status" value="1"/>
</dbReference>
<dbReference type="Gene3D" id="4.10.240.10">
    <property type="entry name" value="Zn(2)-C6 fungal-type DNA-binding domain"/>
    <property type="match status" value="1"/>
</dbReference>
<feature type="compositionally biased region" description="Pro residues" evidence="2">
    <location>
        <begin position="121"/>
        <end position="132"/>
    </location>
</feature>
<keyword evidence="5" id="KW-1185">Reference proteome</keyword>
<organism evidence="4 5">
    <name type="scientific">Fusarium austroafricanum</name>
    <dbReference type="NCBI Taxonomy" id="2364996"/>
    <lineage>
        <taxon>Eukaryota</taxon>
        <taxon>Fungi</taxon>
        <taxon>Dikarya</taxon>
        <taxon>Ascomycota</taxon>
        <taxon>Pezizomycotina</taxon>
        <taxon>Sordariomycetes</taxon>
        <taxon>Hypocreomycetidae</taxon>
        <taxon>Hypocreales</taxon>
        <taxon>Nectriaceae</taxon>
        <taxon>Fusarium</taxon>
        <taxon>Fusarium concolor species complex</taxon>
    </lineage>
</organism>
<evidence type="ECO:0000259" key="3">
    <source>
        <dbReference type="PROSITE" id="PS50048"/>
    </source>
</evidence>
<reference evidence="4" key="1">
    <citation type="submission" date="2020-01" db="EMBL/GenBank/DDBJ databases">
        <title>Identification and distribution of gene clusters putatively required for synthesis of sphingolipid metabolism inhibitors in phylogenetically diverse species of the filamentous fungus Fusarium.</title>
        <authorList>
            <person name="Kim H.-S."/>
            <person name="Busman M."/>
            <person name="Brown D.W."/>
            <person name="Divon H."/>
            <person name="Uhlig S."/>
            <person name="Proctor R.H."/>
        </authorList>
    </citation>
    <scope>NUCLEOTIDE SEQUENCE</scope>
    <source>
        <strain evidence="4">NRRL 53441</strain>
    </source>
</reference>
<evidence type="ECO:0000256" key="1">
    <source>
        <dbReference type="ARBA" id="ARBA00023242"/>
    </source>
</evidence>
<dbReference type="InterPro" id="IPR001138">
    <property type="entry name" value="Zn2Cys6_DnaBD"/>
</dbReference>
<dbReference type="GO" id="GO:0045944">
    <property type="term" value="P:positive regulation of transcription by RNA polymerase II"/>
    <property type="evidence" value="ECO:0007669"/>
    <property type="project" value="TreeGrafter"/>
</dbReference>
<evidence type="ECO:0000313" key="4">
    <source>
        <dbReference type="EMBL" id="KAF4443837.1"/>
    </source>
</evidence>
<dbReference type="InterPro" id="IPR036864">
    <property type="entry name" value="Zn2-C6_fun-type_DNA-bd_sf"/>
</dbReference>
<dbReference type="GO" id="GO:0005634">
    <property type="term" value="C:nucleus"/>
    <property type="evidence" value="ECO:0007669"/>
    <property type="project" value="TreeGrafter"/>
</dbReference>
<evidence type="ECO:0000313" key="5">
    <source>
        <dbReference type="Proteomes" id="UP000605986"/>
    </source>
</evidence>
<protein>
    <submittedName>
        <fullName evidence="4">Transcriptional regulatory protein pro-1</fullName>
    </submittedName>
</protein>
<dbReference type="EMBL" id="JAADJG010000561">
    <property type="protein sequence ID" value="KAF4443837.1"/>
    <property type="molecule type" value="Genomic_DNA"/>
</dbReference>
<dbReference type="CDD" id="cd00067">
    <property type="entry name" value="GAL4"/>
    <property type="match status" value="1"/>
</dbReference>
<dbReference type="AlphaFoldDB" id="A0A8H4P047"/>
<evidence type="ECO:0000256" key="2">
    <source>
        <dbReference type="SAM" id="MobiDB-lite"/>
    </source>
</evidence>
<dbReference type="PANTHER" id="PTHR37534:SF4">
    <property type="entry name" value="ZN(II)2CYS6 TRANSCRIPTION FACTOR (EUROFUNG)"/>
    <property type="match status" value="1"/>
</dbReference>
<accession>A0A8H4P047</accession>
<dbReference type="PROSITE" id="PS50048">
    <property type="entry name" value="ZN2_CY6_FUNGAL_2"/>
    <property type="match status" value="1"/>
</dbReference>
<dbReference type="Pfam" id="PF00172">
    <property type="entry name" value="Zn_clus"/>
    <property type="match status" value="1"/>
</dbReference>
<feature type="domain" description="Zn(2)-C6 fungal-type" evidence="3">
    <location>
        <begin position="18"/>
        <end position="48"/>
    </location>
</feature>
<proteinExistence type="predicted"/>
<dbReference type="OrthoDB" id="4475584at2759"/>
<name>A0A8H4P047_9HYPO</name>
<dbReference type="Proteomes" id="UP000605986">
    <property type="component" value="Unassembled WGS sequence"/>
</dbReference>
<dbReference type="GO" id="GO:0000981">
    <property type="term" value="F:DNA-binding transcription factor activity, RNA polymerase II-specific"/>
    <property type="evidence" value="ECO:0007669"/>
    <property type="project" value="InterPro"/>
</dbReference>
<comment type="caution">
    <text evidence="4">The sequence shown here is derived from an EMBL/GenBank/DDBJ whole genome shotgun (WGS) entry which is preliminary data.</text>
</comment>
<dbReference type="SUPFAM" id="SSF57701">
    <property type="entry name" value="Zn2/Cys6 DNA-binding domain"/>
    <property type="match status" value="1"/>
</dbReference>
<keyword evidence="1" id="KW-0539">Nucleus</keyword>
<dbReference type="GO" id="GO:0008270">
    <property type="term" value="F:zinc ion binding"/>
    <property type="evidence" value="ECO:0007669"/>
    <property type="project" value="InterPro"/>
</dbReference>
<dbReference type="GO" id="GO:0000976">
    <property type="term" value="F:transcription cis-regulatory region binding"/>
    <property type="evidence" value="ECO:0007669"/>
    <property type="project" value="TreeGrafter"/>
</dbReference>